<dbReference type="OrthoDB" id="4168525at2"/>
<dbReference type="PANTHER" id="PTHR46696:SF6">
    <property type="entry name" value="P450, PUTATIVE (EUROFUNG)-RELATED"/>
    <property type="match status" value="1"/>
</dbReference>
<comment type="similarity">
    <text evidence="1">Belongs to the cytochrome P450 family.</text>
</comment>
<dbReference type="RefSeq" id="WP_132584578.1">
    <property type="nucleotide sequence ID" value="NZ_SMAJ01000016.1"/>
</dbReference>
<dbReference type="PANTHER" id="PTHR46696">
    <property type="entry name" value="P450, PUTATIVE (EUROFUNG)-RELATED"/>
    <property type="match status" value="1"/>
</dbReference>
<name>A0A4R3LR29_9BURK</name>
<dbReference type="GO" id="GO:0005506">
    <property type="term" value="F:iron ion binding"/>
    <property type="evidence" value="ECO:0007669"/>
    <property type="project" value="InterPro"/>
</dbReference>
<dbReference type="InterPro" id="IPR001128">
    <property type="entry name" value="Cyt_P450"/>
</dbReference>
<dbReference type="CDD" id="cd11079">
    <property type="entry name" value="Cyp_unk"/>
    <property type="match status" value="1"/>
</dbReference>
<evidence type="ECO:0000256" key="1">
    <source>
        <dbReference type="ARBA" id="ARBA00010617"/>
    </source>
</evidence>
<gene>
    <name evidence="2" type="ORF">EDC26_1161</name>
</gene>
<organism evidence="2 3">
    <name type="scientific">Paralcaligenes ureilyticus</name>
    <dbReference type="NCBI Taxonomy" id="627131"/>
    <lineage>
        <taxon>Bacteria</taxon>
        <taxon>Pseudomonadati</taxon>
        <taxon>Pseudomonadota</taxon>
        <taxon>Betaproteobacteria</taxon>
        <taxon>Burkholderiales</taxon>
        <taxon>Alcaligenaceae</taxon>
        <taxon>Paralcaligenes</taxon>
    </lineage>
</organism>
<dbReference type="GO" id="GO:0020037">
    <property type="term" value="F:heme binding"/>
    <property type="evidence" value="ECO:0007669"/>
    <property type="project" value="InterPro"/>
</dbReference>
<dbReference type="GO" id="GO:0016705">
    <property type="term" value="F:oxidoreductase activity, acting on paired donors, with incorporation or reduction of molecular oxygen"/>
    <property type="evidence" value="ECO:0007669"/>
    <property type="project" value="InterPro"/>
</dbReference>
<protein>
    <recommendedName>
        <fullName evidence="4">Cytochrome P450</fullName>
    </recommendedName>
</protein>
<evidence type="ECO:0008006" key="4">
    <source>
        <dbReference type="Google" id="ProtNLM"/>
    </source>
</evidence>
<dbReference type="Proteomes" id="UP000295525">
    <property type="component" value="Unassembled WGS sequence"/>
</dbReference>
<reference evidence="2 3" key="1">
    <citation type="submission" date="2019-03" db="EMBL/GenBank/DDBJ databases">
        <title>Genomic Encyclopedia of Type Strains, Phase IV (KMG-IV): sequencing the most valuable type-strain genomes for metagenomic binning, comparative biology and taxonomic classification.</title>
        <authorList>
            <person name="Goeker M."/>
        </authorList>
    </citation>
    <scope>NUCLEOTIDE SEQUENCE [LARGE SCALE GENOMIC DNA]</scope>
    <source>
        <strain evidence="2 3">DSM 24591</strain>
    </source>
</reference>
<dbReference type="EMBL" id="SMAJ01000016">
    <property type="protein sequence ID" value="TCT03034.1"/>
    <property type="molecule type" value="Genomic_DNA"/>
</dbReference>
<accession>A0A4R3LR29</accession>
<evidence type="ECO:0000313" key="3">
    <source>
        <dbReference type="Proteomes" id="UP000295525"/>
    </source>
</evidence>
<dbReference type="GO" id="GO:0004497">
    <property type="term" value="F:monooxygenase activity"/>
    <property type="evidence" value="ECO:0007669"/>
    <property type="project" value="InterPro"/>
</dbReference>
<dbReference type="Pfam" id="PF00067">
    <property type="entry name" value="p450"/>
    <property type="match status" value="1"/>
</dbReference>
<dbReference type="AlphaFoldDB" id="A0A4R3LR29"/>
<sequence length="403" mass="44629">MNTVADWDPRSPDMQTDPIGAYDVMRQRCPFAHSDALQLSVLRHADVMRVLMDPETFSNQASRRVSVPNSMDPPEHGLYRSIIEPYFDAMRMAQFAPLCEALCEKLVMQLPMDDEIELMSALAHPFSLQMQCAFLGWPDTMHQPLHQWVRHKNAAVLSGDHDDLAAVAAEFDETIRTLLTSRREAGDEAPDDATTRLMRETVGGRPLTEAEIVNILRNWTVGELGTMASSVGIIADYLATHPQLQQDLRDQPSLIGAANDEILRIHAPLISNRRRATRPVCLGTETLQAGDRLSVIWASANRDEAVFGDPDEFRLDRDPALNLLYGAGIHACPGAPLARLELRAIIETLLSQTIGIARIPGRPPSADTYPSSGYCTVPLHITRRLPKPTTAAPAQPRLQLRCA</sequence>
<comment type="caution">
    <text evidence="2">The sequence shown here is derived from an EMBL/GenBank/DDBJ whole genome shotgun (WGS) entry which is preliminary data.</text>
</comment>
<proteinExistence type="inferred from homology"/>
<evidence type="ECO:0000313" key="2">
    <source>
        <dbReference type="EMBL" id="TCT03034.1"/>
    </source>
</evidence>
<keyword evidence="3" id="KW-1185">Reference proteome</keyword>
<dbReference type="Gene3D" id="1.10.630.10">
    <property type="entry name" value="Cytochrome P450"/>
    <property type="match status" value="1"/>
</dbReference>
<dbReference type="InterPro" id="IPR002397">
    <property type="entry name" value="Cyt_P450_B"/>
</dbReference>
<dbReference type="SUPFAM" id="SSF48264">
    <property type="entry name" value="Cytochrome P450"/>
    <property type="match status" value="1"/>
</dbReference>
<dbReference type="InterPro" id="IPR036396">
    <property type="entry name" value="Cyt_P450_sf"/>
</dbReference>
<dbReference type="PRINTS" id="PR00359">
    <property type="entry name" value="BP450"/>
</dbReference>